<dbReference type="AlphaFoldDB" id="A0AAW1YL58"/>
<feature type="region of interest" description="Disordered" evidence="1">
    <location>
        <begin position="1"/>
        <end position="64"/>
    </location>
</feature>
<comment type="caution">
    <text evidence="2">The sequence shown here is derived from an EMBL/GenBank/DDBJ whole genome shotgun (WGS) entry which is preliminary data.</text>
</comment>
<protein>
    <submittedName>
        <fullName evidence="2">Uncharacterized protein</fullName>
    </submittedName>
</protein>
<dbReference type="PANTHER" id="PTHR33696">
    <property type="entry name" value="T22J18.15-RELATED"/>
    <property type="match status" value="1"/>
</dbReference>
<accession>A0AAW1YL58</accession>
<evidence type="ECO:0000256" key="1">
    <source>
        <dbReference type="SAM" id="MobiDB-lite"/>
    </source>
</evidence>
<name>A0AAW1YL58_RUBAR</name>
<organism evidence="2 3">
    <name type="scientific">Rubus argutus</name>
    <name type="common">Southern blackberry</name>
    <dbReference type="NCBI Taxonomy" id="59490"/>
    <lineage>
        <taxon>Eukaryota</taxon>
        <taxon>Viridiplantae</taxon>
        <taxon>Streptophyta</taxon>
        <taxon>Embryophyta</taxon>
        <taxon>Tracheophyta</taxon>
        <taxon>Spermatophyta</taxon>
        <taxon>Magnoliopsida</taxon>
        <taxon>eudicotyledons</taxon>
        <taxon>Gunneridae</taxon>
        <taxon>Pentapetalae</taxon>
        <taxon>rosids</taxon>
        <taxon>fabids</taxon>
        <taxon>Rosales</taxon>
        <taxon>Rosaceae</taxon>
        <taxon>Rosoideae</taxon>
        <taxon>Rosoideae incertae sedis</taxon>
        <taxon>Rubus</taxon>
    </lineage>
</organism>
<feature type="compositionally biased region" description="Basic and acidic residues" evidence="1">
    <location>
        <begin position="246"/>
        <end position="267"/>
    </location>
</feature>
<dbReference type="EMBL" id="JBEDUW010000001">
    <property type="protein sequence ID" value="KAK9949195.1"/>
    <property type="molecule type" value="Genomic_DNA"/>
</dbReference>
<keyword evidence="3" id="KW-1185">Reference proteome</keyword>
<reference evidence="2 3" key="1">
    <citation type="journal article" date="2023" name="G3 (Bethesda)">
        <title>A chromosome-length genome assembly and annotation of blackberry (Rubus argutus, cv. 'Hillquist').</title>
        <authorList>
            <person name="Bruna T."/>
            <person name="Aryal R."/>
            <person name="Dudchenko O."/>
            <person name="Sargent D.J."/>
            <person name="Mead D."/>
            <person name="Buti M."/>
            <person name="Cavallini A."/>
            <person name="Hytonen T."/>
            <person name="Andres J."/>
            <person name="Pham M."/>
            <person name="Weisz D."/>
            <person name="Mascagni F."/>
            <person name="Usai G."/>
            <person name="Natali L."/>
            <person name="Bassil N."/>
            <person name="Fernandez G.E."/>
            <person name="Lomsadze A."/>
            <person name="Armour M."/>
            <person name="Olukolu B."/>
            <person name="Poorten T."/>
            <person name="Britton C."/>
            <person name="Davik J."/>
            <person name="Ashrafi H."/>
            <person name="Aiden E.L."/>
            <person name="Borodovsky M."/>
            <person name="Worthington M."/>
        </authorList>
    </citation>
    <scope>NUCLEOTIDE SEQUENCE [LARGE SCALE GENOMIC DNA]</scope>
    <source>
        <strain evidence="2">PI 553951</strain>
    </source>
</reference>
<evidence type="ECO:0000313" key="2">
    <source>
        <dbReference type="EMBL" id="KAK9949195.1"/>
    </source>
</evidence>
<dbReference type="PANTHER" id="PTHR33696:SF20">
    <property type="entry name" value="DUF688 FAMILY PROTEIN"/>
    <property type="match status" value="1"/>
</dbReference>
<feature type="compositionally biased region" description="Basic and acidic residues" evidence="1">
    <location>
        <begin position="55"/>
        <end position="64"/>
    </location>
</feature>
<feature type="region of interest" description="Disordered" evidence="1">
    <location>
        <begin position="237"/>
        <end position="282"/>
    </location>
</feature>
<evidence type="ECO:0000313" key="3">
    <source>
        <dbReference type="Proteomes" id="UP001457282"/>
    </source>
</evidence>
<sequence>MSHRKVHSQGNIPFSWEAKPGVSKVTNEDCPTEAGFPALNSKLAQPPPPEDSGEDPEKGLDHNDIKIPLPPCLSKVPSRNASLKGLKWQAAEEDPFLLAFKVCTRTNTSAVNASPGKLVAQKNKRSSVALIGSKLKGKYSVFSCKNSCEVRDASFVKLPLSLETEFAYQDKAEKPEKVLLPLPPPSCPLKVLNRSNTVKGLRQDPFLLAYKQCTKSNSSSSFKRLFTGLFTRKNEKKKGAGVNGSELKRSDSKFSFKNSRAEPLPRDKSRRLLRSMSVSNLT</sequence>
<gene>
    <name evidence="2" type="ORF">M0R45_004729</name>
</gene>
<dbReference type="Proteomes" id="UP001457282">
    <property type="component" value="Unassembled WGS sequence"/>
</dbReference>
<proteinExistence type="predicted"/>